<dbReference type="GO" id="GO:0016787">
    <property type="term" value="F:hydrolase activity"/>
    <property type="evidence" value="ECO:0007669"/>
    <property type="project" value="InterPro"/>
</dbReference>
<evidence type="ECO:0000259" key="1">
    <source>
        <dbReference type="Pfam" id="PF01738"/>
    </source>
</evidence>
<name>W3XBV1_PESFW</name>
<dbReference type="Gene3D" id="3.40.50.1820">
    <property type="entry name" value="alpha/beta hydrolase"/>
    <property type="match status" value="1"/>
</dbReference>
<dbReference type="HOGENOM" id="CLU_054590_2_1_1"/>
<dbReference type="FunCoup" id="W3XBV1">
    <property type="interactions" value="263"/>
</dbReference>
<evidence type="ECO:0000313" key="2">
    <source>
        <dbReference type="EMBL" id="ETS83525.1"/>
    </source>
</evidence>
<dbReference type="InParanoid" id="W3XBV1"/>
<dbReference type="PANTHER" id="PTHR17630">
    <property type="entry name" value="DIENELACTONE HYDROLASE"/>
    <property type="match status" value="1"/>
</dbReference>
<dbReference type="InterPro" id="IPR002925">
    <property type="entry name" value="Dienelactn_hydro"/>
</dbReference>
<feature type="domain" description="Dienelactone hydrolase" evidence="1">
    <location>
        <begin position="32"/>
        <end position="252"/>
    </location>
</feature>
<organism evidence="2 3">
    <name type="scientific">Pestalotiopsis fici (strain W106-1 / CGMCC3.15140)</name>
    <dbReference type="NCBI Taxonomy" id="1229662"/>
    <lineage>
        <taxon>Eukaryota</taxon>
        <taxon>Fungi</taxon>
        <taxon>Dikarya</taxon>
        <taxon>Ascomycota</taxon>
        <taxon>Pezizomycotina</taxon>
        <taxon>Sordariomycetes</taxon>
        <taxon>Xylariomycetidae</taxon>
        <taxon>Amphisphaeriales</taxon>
        <taxon>Sporocadaceae</taxon>
        <taxon>Pestalotiopsis</taxon>
    </lineage>
</organism>
<sequence length="254" mass="27626">MASHPPGDCCGQGFKHEGEPAGKMITVASKWDGYLATPPMGTEHKEATVLYIPDILGIYNNSKLLADQFAARGYQTLVVDVMNGDPAPANFDSIPGFDLPTWISEGTDGKKPHTKDAIDPIVSAAVAYLRESLGANKVAAVGYCFGAKYLIRHLVSEIDAGFVAHPSFVDEEELAAITKPLSIAAAETDSIFTTERRHKSEDILTRVRVPYQINLFSGVAHGFAVRCDLQQKGQRFAKEQALLQAVAWFDHHLS</sequence>
<dbReference type="OrthoDB" id="17560at2759"/>
<dbReference type="OMA" id="CRYLKAG"/>
<dbReference type="SUPFAM" id="SSF53474">
    <property type="entry name" value="alpha/beta-Hydrolases"/>
    <property type="match status" value="1"/>
</dbReference>
<dbReference type="KEGG" id="pfy:PFICI_05401"/>
<accession>W3XBV1</accession>
<keyword evidence="3" id="KW-1185">Reference proteome</keyword>
<dbReference type="Pfam" id="PF01738">
    <property type="entry name" value="DLH"/>
    <property type="match status" value="1"/>
</dbReference>
<gene>
    <name evidence="2" type="ORF">PFICI_05401</name>
</gene>
<evidence type="ECO:0000313" key="3">
    <source>
        <dbReference type="Proteomes" id="UP000030651"/>
    </source>
</evidence>
<reference evidence="3" key="1">
    <citation type="journal article" date="2015" name="BMC Genomics">
        <title>Genomic and transcriptomic analysis of the endophytic fungus Pestalotiopsis fici reveals its lifestyle and high potential for synthesis of natural products.</title>
        <authorList>
            <person name="Wang X."/>
            <person name="Zhang X."/>
            <person name="Liu L."/>
            <person name="Xiang M."/>
            <person name="Wang W."/>
            <person name="Sun X."/>
            <person name="Che Y."/>
            <person name="Guo L."/>
            <person name="Liu G."/>
            <person name="Guo L."/>
            <person name="Wang C."/>
            <person name="Yin W.B."/>
            <person name="Stadler M."/>
            <person name="Zhang X."/>
            <person name="Liu X."/>
        </authorList>
    </citation>
    <scope>NUCLEOTIDE SEQUENCE [LARGE SCALE GENOMIC DNA]</scope>
    <source>
        <strain evidence="3">W106-1 / CGMCC3.15140</strain>
    </source>
</reference>
<protein>
    <recommendedName>
        <fullName evidence="1">Dienelactone hydrolase domain-containing protein</fullName>
    </recommendedName>
</protein>
<dbReference type="EMBL" id="KI912111">
    <property type="protein sequence ID" value="ETS83525.1"/>
    <property type="molecule type" value="Genomic_DNA"/>
</dbReference>
<dbReference type="AlphaFoldDB" id="W3XBV1"/>
<dbReference type="InterPro" id="IPR029058">
    <property type="entry name" value="AB_hydrolase_fold"/>
</dbReference>
<dbReference type="Proteomes" id="UP000030651">
    <property type="component" value="Unassembled WGS sequence"/>
</dbReference>
<dbReference type="PANTHER" id="PTHR17630:SF44">
    <property type="entry name" value="PROTEIN AIM2"/>
    <property type="match status" value="1"/>
</dbReference>
<proteinExistence type="predicted"/>
<dbReference type="RefSeq" id="XP_007832173.1">
    <property type="nucleotide sequence ID" value="XM_007833982.1"/>
</dbReference>
<dbReference type="GeneID" id="19270414"/>
<dbReference type="eggNOG" id="KOG3043">
    <property type="taxonomic scope" value="Eukaryota"/>
</dbReference>